<proteinExistence type="predicted"/>
<evidence type="ECO:0000313" key="1">
    <source>
        <dbReference type="EMBL" id="KOM40987.1"/>
    </source>
</evidence>
<gene>
    <name evidence="1" type="ORF">LR48_Vigan04g118500</name>
</gene>
<dbReference type="AlphaFoldDB" id="A0A0L9UEM9"/>
<evidence type="ECO:0008006" key="3">
    <source>
        <dbReference type="Google" id="ProtNLM"/>
    </source>
</evidence>
<sequence>MATVAILVHVVGVAGIDETPLAREKRGRRFRPAASSVGGVVGDALGRQKRGVESVSVDMKDKKLTLIGDIDLVQVVAKFLSH</sequence>
<dbReference type="Proteomes" id="UP000053144">
    <property type="component" value="Chromosome 4"/>
</dbReference>
<dbReference type="Gene3D" id="3.30.70.100">
    <property type="match status" value="1"/>
</dbReference>
<evidence type="ECO:0000313" key="2">
    <source>
        <dbReference type="Proteomes" id="UP000053144"/>
    </source>
</evidence>
<organism evidence="1 2">
    <name type="scientific">Phaseolus angularis</name>
    <name type="common">Azuki bean</name>
    <name type="synonym">Vigna angularis</name>
    <dbReference type="NCBI Taxonomy" id="3914"/>
    <lineage>
        <taxon>Eukaryota</taxon>
        <taxon>Viridiplantae</taxon>
        <taxon>Streptophyta</taxon>
        <taxon>Embryophyta</taxon>
        <taxon>Tracheophyta</taxon>
        <taxon>Spermatophyta</taxon>
        <taxon>Magnoliopsida</taxon>
        <taxon>eudicotyledons</taxon>
        <taxon>Gunneridae</taxon>
        <taxon>Pentapetalae</taxon>
        <taxon>rosids</taxon>
        <taxon>fabids</taxon>
        <taxon>Fabales</taxon>
        <taxon>Fabaceae</taxon>
        <taxon>Papilionoideae</taxon>
        <taxon>50 kb inversion clade</taxon>
        <taxon>NPAAA clade</taxon>
        <taxon>indigoferoid/millettioid clade</taxon>
        <taxon>Phaseoleae</taxon>
        <taxon>Vigna</taxon>
    </lineage>
</organism>
<dbReference type="EMBL" id="CM003374">
    <property type="protein sequence ID" value="KOM40987.1"/>
    <property type="molecule type" value="Genomic_DNA"/>
</dbReference>
<name>A0A0L9UEM9_PHAAN</name>
<reference evidence="2" key="1">
    <citation type="journal article" date="2015" name="Proc. Natl. Acad. Sci. U.S.A.">
        <title>Genome sequencing of adzuki bean (Vigna angularis) provides insight into high starch and low fat accumulation and domestication.</title>
        <authorList>
            <person name="Yang K."/>
            <person name="Tian Z."/>
            <person name="Chen C."/>
            <person name="Luo L."/>
            <person name="Zhao B."/>
            <person name="Wang Z."/>
            <person name="Yu L."/>
            <person name="Li Y."/>
            <person name="Sun Y."/>
            <person name="Li W."/>
            <person name="Chen Y."/>
            <person name="Li Y."/>
            <person name="Zhang Y."/>
            <person name="Ai D."/>
            <person name="Zhao J."/>
            <person name="Shang C."/>
            <person name="Ma Y."/>
            <person name="Wu B."/>
            <person name="Wang M."/>
            <person name="Gao L."/>
            <person name="Sun D."/>
            <person name="Zhang P."/>
            <person name="Guo F."/>
            <person name="Wang W."/>
            <person name="Li Y."/>
            <person name="Wang J."/>
            <person name="Varshney R.K."/>
            <person name="Wang J."/>
            <person name="Ling H.Q."/>
            <person name="Wan P."/>
        </authorList>
    </citation>
    <scope>NUCLEOTIDE SEQUENCE</scope>
    <source>
        <strain evidence="2">cv. Jingnong 6</strain>
    </source>
</reference>
<accession>A0A0L9UEM9</accession>
<protein>
    <recommendedName>
        <fullName evidence="3">HMA domain-containing protein</fullName>
    </recommendedName>
</protein>
<dbReference type="Gramene" id="KOM40987">
    <property type="protein sequence ID" value="KOM40987"/>
    <property type="gene ID" value="LR48_Vigan04g118500"/>
</dbReference>